<gene>
    <name evidence="9 11" type="primary">ftsQ</name>
    <name evidence="11" type="ORF">MORIYA_3284</name>
</gene>
<evidence type="ECO:0000256" key="6">
    <source>
        <dbReference type="ARBA" id="ARBA00022989"/>
    </source>
</evidence>
<evidence type="ECO:0000313" key="12">
    <source>
        <dbReference type="Proteomes" id="UP000250163"/>
    </source>
</evidence>
<evidence type="ECO:0000256" key="1">
    <source>
        <dbReference type="ARBA" id="ARBA00004370"/>
    </source>
</evidence>
<keyword evidence="7 9" id="KW-0472">Membrane</keyword>
<dbReference type="InterPro" id="IPR013685">
    <property type="entry name" value="POTRA_FtsQ_type"/>
</dbReference>
<dbReference type="Pfam" id="PF03799">
    <property type="entry name" value="FtsQ_DivIB_C"/>
    <property type="match status" value="1"/>
</dbReference>
<evidence type="ECO:0000256" key="9">
    <source>
        <dbReference type="HAMAP-Rule" id="MF_00911"/>
    </source>
</evidence>
<keyword evidence="4 9" id="KW-0132">Cell division</keyword>
<dbReference type="RefSeq" id="WP_232011646.1">
    <property type="nucleotide sequence ID" value="NZ_LS483250.1"/>
</dbReference>
<keyword evidence="2 9" id="KW-1003">Cell membrane</keyword>
<dbReference type="Gene3D" id="3.40.50.11690">
    <property type="entry name" value="Cell division protein FtsQ/DivIB"/>
    <property type="match status" value="1"/>
</dbReference>
<dbReference type="HAMAP" id="MF_00911">
    <property type="entry name" value="FtsQ_subfam"/>
    <property type="match status" value="1"/>
</dbReference>
<feature type="domain" description="POTRA" evidence="10">
    <location>
        <begin position="74"/>
        <end position="144"/>
    </location>
</feature>
<keyword evidence="6 9" id="KW-1133">Transmembrane helix</keyword>
<dbReference type="InterPro" id="IPR026579">
    <property type="entry name" value="FtsQ"/>
</dbReference>
<dbReference type="PANTHER" id="PTHR35851:SF1">
    <property type="entry name" value="CELL DIVISION PROTEIN FTSQ"/>
    <property type="match status" value="1"/>
</dbReference>
<evidence type="ECO:0000313" key="11">
    <source>
        <dbReference type="EMBL" id="SQD79739.1"/>
    </source>
</evidence>
<evidence type="ECO:0000256" key="3">
    <source>
        <dbReference type="ARBA" id="ARBA00022519"/>
    </source>
</evidence>
<keyword evidence="12" id="KW-1185">Reference proteome</keyword>
<dbReference type="InterPro" id="IPR045335">
    <property type="entry name" value="FtsQ_C_sf"/>
</dbReference>
<keyword evidence="8 9" id="KW-0131">Cell cycle</keyword>
<evidence type="ECO:0000256" key="5">
    <source>
        <dbReference type="ARBA" id="ARBA00022692"/>
    </source>
</evidence>
<dbReference type="InterPro" id="IPR005548">
    <property type="entry name" value="Cell_div_FtsQ/DivIB_C"/>
</dbReference>
<evidence type="ECO:0000259" key="10">
    <source>
        <dbReference type="PROSITE" id="PS51779"/>
    </source>
</evidence>
<evidence type="ECO:0000256" key="4">
    <source>
        <dbReference type="ARBA" id="ARBA00022618"/>
    </source>
</evidence>
<dbReference type="GO" id="GO:0005886">
    <property type="term" value="C:plasma membrane"/>
    <property type="evidence" value="ECO:0007669"/>
    <property type="project" value="UniProtKB-SubCell"/>
</dbReference>
<evidence type="ECO:0000256" key="8">
    <source>
        <dbReference type="ARBA" id="ARBA00023306"/>
    </source>
</evidence>
<accession>A0A330LSS9</accession>
<protein>
    <recommendedName>
        <fullName evidence="9">Cell division protein FtsQ</fullName>
    </recommendedName>
</protein>
<comment type="subcellular location">
    <subcellularLocation>
        <location evidence="9">Cell inner membrane</location>
        <topology evidence="9">Single-pass type II membrane protein</topology>
    </subcellularLocation>
    <subcellularLocation>
        <location evidence="1">Membrane</location>
    </subcellularLocation>
    <text evidence="9">Localizes to the division septum.</text>
</comment>
<dbReference type="KEGG" id="mya:MORIYA_3284"/>
<reference evidence="12" key="1">
    <citation type="submission" date="2018-05" db="EMBL/GenBank/DDBJ databases">
        <authorList>
            <person name="Cea G.-C."/>
            <person name="William W."/>
        </authorList>
    </citation>
    <scope>NUCLEOTIDE SEQUENCE [LARGE SCALE GENOMIC DNA]</scope>
    <source>
        <strain evidence="12">DB21MT 5</strain>
    </source>
</reference>
<keyword evidence="5 9" id="KW-0812">Transmembrane</keyword>
<dbReference type="PANTHER" id="PTHR35851">
    <property type="entry name" value="CELL DIVISION PROTEIN FTSQ"/>
    <property type="match status" value="1"/>
</dbReference>
<name>A0A330LSS9_9GAMM</name>
<dbReference type="PROSITE" id="PS51779">
    <property type="entry name" value="POTRA"/>
    <property type="match status" value="1"/>
</dbReference>
<dbReference type="AlphaFoldDB" id="A0A330LSS9"/>
<sequence>MMTTATVTPLPDTLDDNIYALTELEIQADESCVEELASSRLQRGLGLFFFFMVIVFFSWMFSSMEAYLTDASKMPMSALIIQGERHYVSDDDIRGVLLQKPAIENYFSVNVDDIQRKIESLPWVYHASVRKSWPDLLRVYIQEQPVVAVWNDTQLLNADGIVFDAQINSVSKSLVKLYSPGDRIEQTLSKYNQFNGLLQLNEYKIVSMTLNLRNAITVVLSNGIMLRLGREDAISRIQRYIDYVAVLDKDKIAYIDLRYDTGFSVGWKNDNKE</sequence>
<comment type="subunit">
    <text evidence="9">Part of a complex composed of FtsB, FtsL and FtsQ.</text>
</comment>
<feature type="transmembrane region" description="Helical" evidence="9">
    <location>
        <begin position="45"/>
        <end position="68"/>
    </location>
</feature>
<dbReference type="Gene3D" id="3.10.20.310">
    <property type="entry name" value="membrane protein fhac"/>
    <property type="match status" value="1"/>
</dbReference>
<evidence type="ECO:0000256" key="2">
    <source>
        <dbReference type="ARBA" id="ARBA00022475"/>
    </source>
</evidence>
<dbReference type="Pfam" id="PF08478">
    <property type="entry name" value="POTRA_1"/>
    <property type="match status" value="1"/>
</dbReference>
<dbReference type="Proteomes" id="UP000250163">
    <property type="component" value="Chromosome MORIYA"/>
</dbReference>
<dbReference type="GO" id="GO:0090529">
    <property type="term" value="P:cell septum assembly"/>
    <property type="evidence" value="ECO:0007669"/>
    <property type="project" value="InterPro"/>
</dbReference>
<keyword evidence="3 9" id="KW-0997">Cell inner membrane</keyword>
<dbReference type="EMBL" id="LS483250">
    <property type="protein sequence ID" value="SQD79739.1"/>
    <property type="molecule type" value="Genomic_DNA"/>
</dbReference>
<dbReference type="GO" id="GO:0032153">
    <property type="term" value="C:cell division site"/>
    <property type="evidence" value="ECO:0007669"/>
    <property type="project" value="UniProtKB-UniRule"/>
</dbReference>
<dbReference type="GO" id="GO:0043093">
    <property type="term" value="P:FtsZ-dependent cytokinesis"/>
    <property type="evidence" value="ECO:0007669"/>
    <property type="project" value="UniProtKB-UniRule"/>
</dbReference>
<comment type="function">
    <text evidence="9">Essential cell division protein. May link together the upstream cell division proteins, which are predominantly cytoplasmic, with the downstream cell division proteins, which are predominantly periplasmic. May control correct divisome assembly.</text>
</comment>
<dbReference type="InterPro" id="IPR034746">
    <property type="entry name" value="POTRA"/>
</dbReference>
<comment type="similarity">
    <text evidence="9">Belongs to the FtsQ/DivIB family. FtsQ subfamily.</text>
</comment>
<evidence type="ECO:0000256" key="7">
    <source>
        <dbReference type="ARBA" id="ARBA00023136"/>
    </source>
</evidence>
<organism evidence="11 12">
    <name type="scientific">Moritella yayanosii</name>
    <dbReference type="NCBI Taxonomy" id="69539"/>
    <lineage>
        <taxon>Bacteria</taxon>
        <taxon>Pseudomonadati</taxon>
        <taxon>Pseudomonadota</taxon>
        <taxon>Gammaproteobacteria</taxon>
        <taxon>Alteromonadales</taxon>
        <taxon>Moritellaceae</taxon>
        <taxon>Moritella</taxon>
    </lineage>
</organism>
<proteinExistence type="inferred from homology"/>